<name>A9YVS3_9PHYC</name>
<sequence>MNNSQKGAWILVVLVIALVVTFAGVQVAEKYRAEQSAYRYGFVDTNPMRRTGQFFDTCSPENMEDCSRNNPYEGLPLP</sequence>
<keyword evidence="2" id="KW-1185">Reference proteome</keyword>
<dbReference type="GeneID" id="5845673"/>
<accession>A9YVS3</accession>
<protein>
    <submittedName>
        <fullName evidence="1">Uncharacterized protein</fullName>
    </submittedName>
</protein>
<dbReference type="KEGG" id="vg:5845673"/>
<dbReference type="OrthoDB" id="22725at10239"/>
<organism evidence="1 2">
    <name type="scientific">Ostreococcus tauri virus OtV5</name>
    <dbReference type="NCBI Taxonomy" id="1785753"/>
    <lineage>
        <taxon>Viruses</taxon>
        <taxon>Varidnaviria</taxon>
        <taxon>Bamfordvirae</taxon>
        <taxon>Nucleocytoviricota</taxon>
        <taxon>Megaviricetes</taxon>
        <taxon>Algavirales</taxon>
        <taxon>Phycodnaviridae</taxon>
        <taxon>Prasinovirus</taxon>
        <taxon>Prasinovirus ostreotauri</taxon>
    </lineage>
</organism>
<dbReference type="EMBL" id="EU304328">
    <property type="protein sequence ID" value="ABY27806.1"/>
    <property type="molecule type" value="Genomic_DNA"/>
</dbReference>
<reference evidence="1 2" key="1">
    <citation type="journal article" date="2008" name="PLoS ONE">
        <title>Life-cycle and genome of OtV5, a large DNA virus of the pelagic marine unicellular green alga Ostreococcus tauri.</title>
        <authorList>
            <person name="Derelle E."/>
            <person name="Ferraz C."/>
            <person name="Escande M.L."/>
            <person name="Eychenie S."/>
            <person name="Cooke R."/>
            <person name="Piganeau G."/>
            <person name="Desdevises Y."/>
            <person name="Bellec L."/>
            <person name="Moreau H."/>
            <person name="Grimsley N."/>
        </authorList>
    </citation>
    <scope>NUCLEOTIDE SEQUENCE [LARGE SCALE GENOMIC DNA]</scope>
    <source>
        <strain evidence="1 2">OtV5</strain>
    </source>
</reference>
<dbReference type="Proteomes" id="UP000203890">
    <property type="component" value="Segment"/>
</dbReference>
<dbReference type="RefSeq" id="YP_001648102.1">
    <property type="nucleotide sequence ID" value="NC_010191.2"/>
</dbReference>
<evidence type="ECO:0000313" key="1">
    <source>
        <dbReference type="EMBL" id="ABY27806.1"/>
    </source>
</evidence>
<proteinExistence type="predicted"/>
<evidence type="ECO:0000313" key="2">
    <source>
        <dbReference type="Proteomes" id="UP000203890"/>
    </source>
</evidence>
<gene>
    <name evidence="1" type="ORF">OtV5_025c</name>
</gene>